<sequence>MSSQNLFFALDLGSHSVKGALANIDTKSRVVDVIAKAEARSQGIRRGIIFDVEDASRAIGDVLRQLEESSKKEINQVNILLGGPCLETRFAKGSILTSRPDEEIGQEDERRIQETIETLPTPQNRTVLHVIPQYYLIDDIDKVKQVVGMRGSRLTLEATVIDVFSQAVLGMNKSLGIVGLHSGLIAANPLATAKALVPKRDREQGVCAIDFGAETTSITVFEEDNLSYLSVIPLGSQNITNDIANALQVHFDTAERIKLGFGQAMASKISKKEEIEMSRFAEGEESTVSKKYLAEIIEARVSEILEFVNAELKKLGKAGKLPGGAVIYGGGANLPHLNQLVKKELKLSVRKANFDHLRNYFPEDVSPQFFSVYGLILWQMESVFGSRTDSFGSGLSGIFKKVWDIFVP</sequence>
<evidence type="ECO:0000313" key="8">
    <source>
        <dbReference type="EMBL" id="OGY40856.1"/>
    </source>
</evidence>
<dbReference type="GO" id="GO:0043093">
    <property type="term" value="P:FtsZ-dependent cytokinesis"/>
    <property type="evidence" value="ECO:0007669"/>
    <property type="project" value="UniProtKB-UniRule"/>
</dbReference>
<dbReference type="STRING" id="1797529.A2570_00390"/>
<protein>
    <recommendedName>
        <fullName evidence="5 6">Cell division protein FtsA</fullName>
    </recommendedName>
</protein>
<dbReference type="InterPro" id="IPR003494">
    <property type="entry name" value="SHS2_FtsA"/>
</dbReference>
<feature type="domain" description="SHS2" evidence="7">
    <location>
        <begin position="7"/>
        <end position="196"/>
    </location>
</feature>
<dbReference type="PIRSF" id="PIRSF003101">
    <property type="entry name" value="FtsA"/>
    <property type="match status" value="1"/>
</dbReference>
<dbReference type="GO" id="GO:0009898">
    <property type="term" value="C:cytoplasmic side of plasma membrane"/>
    <property type="evidence" value="ECO:0007669"/>
    <property type="project" value="UniProtKB-UniRule"/>
</dbReference>
<evidence type="ECO:0000256" key="5">
    <source>
        <dbReference type="HAMAP-Rule" id="MF_02033"/>
    </source>
</evidence>
<dbReference type="EMBL" id="MHHY01000004">
    <property type="protein sequence ID" value="OGY40856.1"/>
    <property type="molecule type" value="Genomic_DNA"/>
</dbReference>
<dbReference type="PANTHER" id="PTHR32432">
    <property type="entry name" value="CELL DIVISION PROTEIN FTSA-RELATED"/>
    <property type="match status" value="1"/>
</dbReference>
<gene>
    <name evidence="5" type="primary">ftsA</name>
    <name evidence="8" type="ORF">A2570_00390</name>
</gene>
<name>A0A1G1XMG2_9BACT</name>
<dbReference type="SMART" id="SM00842">
    <property type="entry name" value="FtsA"/>
    <property type="match status" value="1"/>
</dbReference>
<dbReference type="NCBIfam" id="TIGR01174">
    <property type="entry name" value="ftsA"/>
    <property type="match status" value="1"/>
</dbReference>
<dbReference type="PANTHER" id="PTHR32432:SF4">
    <property type="entry name" value="CELL DIVISION PROTEIN FTSA"/>
    <property type="match status" value="1"/>
</dbReference>
<dbReference type="Pfam" id="PF14450">
    <property type="entry name" value="FtsA"/>
    <property type="match status" value="1"/>
</dbReference>
<dbReference type="CDD" id="cd24048">
    <property type="entry name" value="ASKHA_NBD_FtsA"/>
    <property type="match status" value="1"/>
</dbReference>
<comment type="subcellular location">
    <subcellularLocation>
        <location evidence="5">Cell membrane</location>
        <topology evidence="5">Peripheral membrane protein</topology>
        <orientation evidence="5">Cytoplasmic side</orientation>
    </subcellularLocation>
    <text evidence="5">Localizes to the Z ring in an FtsZ-dependent manner. Targeted to the membrane through a conserved C-terminal amphipathic helix.</text>
</comment>
<evidence type="ECO:0000256" key="6">
    <source>
        <dbReference type="PIRNR" id="PIRNR003101"/>
    </source>
</evidence>
<proteinExistence type="inferred from homology"/>
<comment type="similarity">
    <text evidence="5 6">Belongs to the FtsA/MreB family.</text>
</comment>
<comment type="subunit">
    <text evidence="5">Self-interacts. Interacts with FtsZ.</text>
</comment>
<keyword evidence="1 5" id="KW-1003">Cell membrane</keyword>
<dbReference type="InterPro" id="IPR043129">
    <property type="entry name" value="ATPase_NBD"/>
</dbReference>
<dbReference type="Proteomes" id="UP000178570">
    <property type="component" value="Unassembled WGS sequence"/>
</dbReference>
<dbReference type="GO" id="GO:0032153">
    <property type="term" value="C:cell division site"/>
    <property type="evidence" value="ECO:0007669"/>
    <property type="project" value="UniProtKB-UniRule"/>
</dbReference>
<dbReference type="InterPro" id="IPR050696">
    <property type="entry name" value="FtsA/MreB"/>
</dbReference>
<reference evidence="8 9" key="1">
    <citation type="journal article" date="2016" name="Nat. Commun.">
        <title>Thousands of microbial genomes shed light on interconnected biogeochemical processes in an aquifer system.</title>
        <authorList>
            <person name="Anantharaman K."/>
            <person name="Brown C.T."/>
            <person name="Hug L.A."/>
            <person name="Sharon I."/>
            <person name="Castelle C.J."/>
            <person name="Probst A.J."/>
            <person name="Thomas B.C."/>
            <person name="Singh A."/>
            <person name="Wilkins M.J."/>
            <person name="Karaoz U."/>
            <person name="Brodie E.L."/>
            <person name="Williams K.H."/>
            <person name="Hubbard S.S."/>
            <person name="Banfield J.F."/>
        </authorList>
    </citation>
    <scope>NUCLEOTIDE SEQUENCE [LARGE SCALE GENOMIC DNA]</scope>
</reference>
<evidence type="ECO:0000259" key="7">
    <source>
        <dbReference type="SMART" id="SM00842"/>
    </source>
</evidence>
<dbReference type="HAMAP" id="MF_02033">
    <property type="entry name" value="FtsA"/>
    <property type="match status" value="1"/>
</dbReference>
<dbReference type="SUPFAM" id="SSF53067">
    <property type="entry name" value="Actin-like ATPase domain"/>
    <property type="match status" value="2"/>
</dbReference>
<dbReference type="Gene3D" id="3.30.420.40">
    <property type="match status" value="2"/>
</dbReference>
<keyword evidence="3 5" id="KW-0472">Membrane</keyword>
<evidence type="ECO:0000313" key="9">
    <source>
        <dbReference type="Proteomes" id="UP000178570"/>
    </source>
</evidence>
<evidence type="ECO:0000256" key="4">
    <source>
        <dbReference type="ARBA" id="ARBA00023306"/>
    </source>
</evidence>
<organism evidence="8 9">
    <name type="scientific">Candidatus Brennerbacteria bacterium RIFOXYD1_FULL_41_16</name>
    <dbReference type="NCBI Taxonomy" id="1797529"/>
    <lineage>
        <taxon>Bacteria</taxon>
        <taxon>Candidatus Brenneribacteriota</taxon>
    </lineage>
</organism>
<evidence type="ECO:0000256" key="2">
    <source>
        <dbReference type="ARBA" id="ARBA00022618"/>
    </source>
</evidence>
<comment type="caution">
    <text evidence="8">The sequence shown here is derived from an EMBL/GenBank/DDBJ whole genome shotgun (WGS) entry which is preliminary data.</text>
</comment>
<keyword evidence="2 5" id="KW-0132">Cell division</keyword>
<evidence type="ECO:0000256" key="1">
    <source>
        <dbReference type="ARBA" id="ARBA00022475"/>
    </source>
</evidence>
<keyword evidence="4 5" id="KW-0131">Cell cycle</keyword>
<evidence type="ECO:0000256" key="3">
    <source>
        <dbReference type="ARBA" id="ARBA00023136"/>
    </source>
</evidence>
<dbReference type="InterPro" id="IPR020823">
    <property type="entry name" value="Cell_div_FtsA"/>
</dbReference>
<dbReference type="Pfam" id="PF02491">
    <property type="entry name" value="SHS2_FTSA"/>
    <property type="match status" value="1"/>
</dbReference>
<comment type="function">
    <text evidence="5 6">Cell division protein that is involved in the assembly of the Z ring. May serve as a membrane anchor for the Z ring.</text>
</comment>
<dbReference type="AlphaFoldDB" id="A0A1G1XMG2"/>
<dbReference type="Gene3D" id="3.30.1490.110">
    <property type="match status" value="1"/>
</dbReference>
<accession>A0A1G1XMG2</accession>